<dbReference type="OrthoDB" id="9797825at2"/>
<keyword evidence="2" id="KW-0809">Transit peptide</keyword>
<dbReference type="InterPro" id="IPR023335">
    <property type="entry name" value="ATP12_ortho_dom_sf"/>
</dbReference>
<accession>A0A437JE39</accession>
<keyword evidence="5" id="KW-1185">Reference proteome</keyword>
<proteinExistence type="inferred from homology"/>
<dbReference type="Gene3D" id="1.10.3580.10">
    <property type="entry name" value="ATP12 ATPase"/>
    <property type="match status" value="1"/>
</dbReference>
<keyword evidence="3" id="KW-0143">Chaperone</keyword>
<dbReference type="Proteomes" id="UP000282977">
    <property type="component" value="Unassembled WGS sequence"/>
</dbReference>
<evidence type="ECO:0000313" key="4">
    <source>
        <dbReference type="EMBL" id="RVT43882.1"/>
    </source>
</evidence>
<protein>
    <submittedName>
        <fullName evidence="4">ATPase</fullName>
    </submittedName>
</protein>
<evidence type="ECO:0000313" key="5">
    <source>
        <dbReference type="Proteomes" id="UP000282977"/>
    </source>
</evidence>
<sequence>MKRFYRNADTQRDEDGWQVLLDGRALRTPARASLILPNDAMAEAIAAEWRAQGETIDPARMTATGFANAAIDQVAPHRGTFAAEVARYAQSDLLCYRADGPASLVARQALLWDPWLDWARQRYDVAFRVTHGIMHVRQPDETLDRLAAAVGACDDFTLAALSTIVSLTGSLVLGLAIVDAQADAETIWQAAELDAIWQAEQWGEDAQAQQQAAAHRAQFDAAVAFCRIVRG</sequence>
<comment type="similarity">
    <text evidence="1">Belongs to the ATP12 family.</text>
</comment>
<organism evidence="4 5">
    <name type="scientific">Sphingobium algorifonticola</name>
    <dbReference type="NCBI Taxonomy" id="2008318"/>
    <lineage>
        <taxon>Bacteria</taxon>
        <taxon>Pseudomonadati</taxon>
        <taxon>Pseudomonadota</taxon>
        <taxon>Alphaproteobacteria</taxon>
        <taxon>Sphingomonadales</taxon>
        <taxon>Sphingomonadaceae</taxon>
        <taxon>Sphingobium</taxon>
    </lineage>
</organism>
<evidence type="ECO:0000256" key="2">
    <source>
        <dbReference type="ARBA" id="ARBA00022946"/>
    </source>
</evidence>
<dbReference type="PANTHER" id="PTHR21013:SF10">
    <property type="entry name" value="ATP SYNTHASE MITOCHONDRIAL F1 COMPLEX ASSEMBLY FACTOR 2"/>
    <property type="match status" value="1"/>
</dbReference>
<dbReference type="InterPro" id="IPR011419">
    <property type="entry name" value="ATP12_ATP_synth-F1-assembly"/>
</dbReference>
<evidence type="ECO:0000256" key="3">
    <source>
        <dbReference type="ARBA" id="ARBA00023186"/>
    </source>
</evidence>
<evidence type="ECO:0000256" key="1">
    <source>
        <dbReference type="ARBA" id="ARBA00008231"/>
    </source>
</evidence>
<dbReference type="GO" id="GO:0043461">
    <property type="term" value="P:proton-transporting ATP synthase complex assembly"/>
    <property type="evidence" value="ECO:0007669"/>
    <property type="project" value="InterPro"/>
</dbReference>
<dbReference type="Gene3D" id="3.30.2180.10">
    <property type="entry name" value="ATP12-like"/>
    <property type="match status" value="1"/>
</dbReference>
<dbReference type="InterPro" id="IPR042272">
    <property type="entry name" value="ATP12_ATP_synth-F1-assembly_N"/>
</dbReference>
<dbReference type="RefSeq" id="WP_127689418.1">
    <property type="nucleotide sequence ID" value="NZ_RZUL01000001.1"/>
</dbReference>
<reference evidence="4 5" key="1">
    <citation type="submission" date="2019-01" db="EMBL/GenBank/DDBJ databases">
        <authorList>
            <person name="Chen W.-M."/>
        </authorList>
    </citation>
    <scope>NUCLEOTIDE SEQUENCE [LARGE SCALE GENOMIC DNA]</scope>
    <source>
        <strain evidence="4 5">TLA-22</strain>
    </source>
</reference>
<name>A0A437JE39_9SPHN</name>
<gene>
    <name evidence="4" type="ORF">ENE74_04675</name>
</gene>
<comment type="caution">
    <text evidence="4">The sequence shown here is derived from an EMBL/GenBank/DDBJ whole genome shotgun (WGS) entry which is preliminary data.</text>
</comment>
<dbReference type="SUPFAM" id="SSF160909">
    <property type="entry name" value="ATP12-like"/>
    <property type="match status" value="1"/>
</dbReference>
<dbReference type="Pfam" id="PF07542">
    <property type="entry name" value="ATP12"/>
    <property type="match status" value="1"/>
</dbReference>
<dbReference type="PANTHER" id="PTHR21013">
    <property type="entry name" value="ATP SYNTHASE MITOCHONDRIAL F1 COMPLEX ASSEMBLY FACTOR 2/ATP12 PROTEIN, MITOCHONDRIAL PRECURSOR"/>
    <property type="match status" value="1"/>
</dbReference>
<dbReference type="EMBL" id="RZUL01000001">
    <property type="protein sequence ID" value="RVT43882.1"/>
    <property type="molecule type" value="Genomic_DNA"/>
</dbReference>
<dbReference type="AlphaFoldDB" id="A0A437JE39"/>